<dbReference type="SUPFAM" id="SSF46689">
    <property type="entry name" value="Homeodomain-like"/>
    <property type="match status" value="2"/>
</dbReference>
<evidence type="ECO:0000259" key="4">
    <source>
        <dbReference type="PROSITE" id="PS01124"/>
    </source>
</evidence>
<evidence type="ECO:0000313" key="6">
    <source>
        <dbReference type="Proteomes" id="UP000005808"/>
    </source>
</evidence>
<dbReference type="GO" id="GO:0003700">
    <property type="term" value="F:DNA-binding transcription factor activity"/>
    <property type="evidence" value="ECO:0007669"/>
    <property type="project" value="InterPro"/>
</dbReference>
<sequence length="279" mass="30282">MTKDRLIRIARGRYGRATLHLIDGALVSHAHAEFHLIFKLGGADASFVADGQTVRVLDGSALAFNPWVSHSKLDSGGDPSLLLALLLEPEWLGNATGVTNPASGCHFCSASVPVSEKTATDLQWLATLMAQQGTEDGADGIEAVLASLVQGVAQNHLRQRNMTEILANSRPLDFRVRRAADYIRQHAAENPNVEHVAAAVGISRSRLFDQFKACMGVSPQQYLDWVRVRQATRLLAQPGVSVGDVSHQLGFSAQSHFTRFFVQHLGLSPTEFRRNGALA</sequence>
<dbReference type="SMART" id="SM00342">
    <property type="entry name" value="HTH_ARAC"/>
    <property type="match status" value="1"/>
</dbReference>
<dbReference type="OrthoDB" id="9178898at2"/>
<keyword evidence="2" id="KW-0238">DNA-binding</keyword>
<dbReference type="PANTHER" id="PTHR46796">
    <property type="entry name" value="HTH-TYPE TRANSCRIPTIONAL ACTIVATOR RHAS-RELATED"/>
    <property type="match status" value="1"/>
</dbReference>
<proteinExistence type="predicted"/>
<accession>H1RZG2</accession>
<dbReference type="PANTHER" id="PTHR46796:SF2">
    <property type="entry name" value="TRANSCRIPTIONAL REGULATORY PROTEIN"/>
    <property type="match status" value="1"/>
</dbReference>
<dbReference type="Proteomes" id="UP000005808">
    <property type="component" value="Unassembled WGS sequence"/>
</dbReference>
<evidence type="ECO:0000256" key="1">
    <source>
        <dbReference type="ARBA" id="ARBA00023015"/>
    </source>
</evidence>
<dbReference type="InterPro" id="IPR020449">
    <property type="entry name" value="Tscrpt_reg_AraC-type_HTH"/>
</dbReference>
<evidence type="ECO:0000256" key="2">
    <source>
        <dbReference type="ARBA" id="ARBA00023125"/>
    </source>
</evidence>
<dbReference type="PATRIC" id="fig|1127483.3.peg.707"/>
<name>H1RZG2_9BURK</name>
<reference evidence="5 6" key="1">
    <citation type="journal article" date="2012" name="J. Bacteriol.">
        <title>De Novo Genome Project of Cupriavidus basilensis OR16.</title>
        <authorList>
            <person name="Cserhati M."/>
            <person name="Kriszt B."/>
            <person name="Szoboszlay S."/>
            <person name="Toth A."/>
            <person name="Szabo I."/>
            <person name="Tancsics A."/>
            <person name="Nagy I."/>
            <person name="Horvath B."/>
            <person name="Nagy I."/>
            <person name="Kukolya J."/>
        </authorList>
    </citation>
    <scope>NUCLEOTIDE SEQUENCE [LARGE SCALE GENOMIC DNA]</scope>
    <source>
        <strain evidence="5 6">OR16</strain>
    </source>
</reference>
<dbReference type="EMBL" id="AHJE01000010">
    <property type="protein sequence ID" value="EHP44304.1"/>
    <property type="molecule type" value="Genomic_DNA"/>
</dbReference>
<comment type="caution">
    <text evidence="5">The sequence shown here is derived from an EMBL/GenBank/DDBJ whole genome shotgun (WGS) entry which is preliminary data.</text>
</comment>
<dbReference type="RefSeq" id="WP_006156524.1">
    <property type="nucleotide sequence ID" value="NZ_AHJE01000010.1"/>
</dbReference>
<keyword evidence="3" id="KW-0804">Transcription</keyword>
<dbReference type="GO" id="GO:0043565">
    <property type="term" value="F:sequence-specific DNA binding"/>
    <property type="evidence" value="ECO:0007669"/>
    <property type="project" value="InterPro"/>
</dbReference>
<dbReference type="PROSITE" id="PS00041">
    <property type="entry name" value="HTH_ARAC_FAMILY_1"/>
    <property type="match status" value="1"/>
</dbReference>
<protein>
    <submittedName>
        <fullName evidence="5">Transcriptional regulator</fullName>
    </submittedName>
</protein>
<evidence type="ECO:0000313" key="5">
    <source>
        <dbReference type="EMBL" id="EHP44304.1"/>
    </source>
</evidence>
<evidence type="ECO:0000256" key="3">
    <source>
        <dbReference type="ARBA" id="ARBA00023163"/>
    </source>
</evidence>
<feature type="domain" description="HTH araC/xylS-type" evidence="4">
    <location>
        <begin position="177"/>
        <end position="275"/>
    </location>
</feature>
<gene>
    <name evidence="5" type="ORF">OR16_03497</name>
</gene>
<keyword evidence="1" id="KW-0805">Transcription regulation</keyword>
<dbReference type="InterPro" id="IPR009057">
    <property type="entry name" value="Homeodomain-like_sf"/>
</dbReference>
<dbReference type="PRINTS" id="PR00032">
    <property type="entry name" value="HTHARAC"/>
</dbReference>
<dbReference type="AlphaFoldDB" id="H1RZG2"/>
<dbReference type="Pfam" id="PF12833">
    <property type="entry name" value="HTH_18"/>
    <property type="match status" value="1"/>
</dbReference>
<dbReference type="PROSITE" id="PS01124">
    <property type="entry name" value="HTH_ARAC_FAMILY_2"/>
    <property type="match status" value="1"/>
</dbReference>
<organism evidence="5 6">
    <name type="scientific">Cupriavidus basilensis OR16</name>
    <dbReference type="NCBI Taxonomy" id="1127483"/>
    <lineage>
        <taxon>Bacteria</taxon>
        <taxon>Pseudomonadati</taxon>
        <taxon>Pseudomonadota</taxon>
        <taxon>Betaproteobacteria</taxon>
        <taxon>Burkholderiales</taxon>
        <taxon>Burkholderiaceae</taxon>
        <taxon>Cupriavidus</taxon>
    </lineage>
</organism>
<dbReference type="InterPro" id="IPR018060">
    <property type="entry name" value="HTH_AraC"/>
</dbReference>
<dbReference type="InterPro" id="IPR018062">
    <property type="entry name" value="HTH_AraC-typ_CS"/>
</dbReference>
<dbReference type="Gene3D" id="1.10.10.60">
    <property type="entry name" value="Homeodomain-like"/>
    <property type="match status" value="1"/>
</dbReference>
<dbReference type="InterPro" id="IPR050204">
    <property type="entry name" value="AraC_XylS_family_regulators"/>
</dbReference>